<dbReference type="EMBL" id="JAAEAA010000014">
    <property type="protein sequence ID" value="NDK56562.1"/>
    <property type="molecule type" value="Genomic_DNA"/>
</dbReference>
<evidence type="ECO:0000313" key="3">
    <source>
        <dbReference type="Proteomes" id="UP000478546"/>
    </source>
</evidence>
<keyword evidence="3" id="KW-1185">Reference proteome</keyword>
<protein>
    <submittedName>
        <fullName evidence="2">Uncharacterized protein</fullName>
    </submittedName>
</protein>
<dbReference type="RefSeq" id="WP_162346619.1">
    <property type="nucleotide sequence ID" value="NZ_JAAEAA010000014.1"/>
</dbReference>
<organism evidence="2 3">
    <name type="scientific">Pontibacter fetidus</name>
    <dbReference type="NCBI Taxonomy" id="2700082"/>
    <lineage>
        <taxon>Bacteria</taxon>
        <taxon>Pseudomonadati</taxon>
        <taxon>Bacteroidota</taxon>
        <taxon>Cytophagia</taxon>
        <taxon>Cytophagales</taxon>
        <taxon>Hymenobacteraceae</taxon>
        <taxon>Pontibacter</taxon>
    </lineage>
</organism>
<comment type="caution">
    <text evidence="2">The sequence shown here is derived from an EMBL/GenBank/DDBJ whole genome shotgun (WGS) entry which is preliminary data.</text>
</comment>
<keyword evidence="1" id="KW-0732">Signal</keyword>
<feature type="chain" id="PRO_5025544686" evidence="1">
    <location>
        <begin position="21"/>
        <end position="190"/>
    </location>
</feature>
<proteinExistence type="predicted"/>
<sequence>MKKTVYTIFSVLFGSLFLYSCETCDNPTITATTAEDNKWLVYDYINYYNPLFENEQDSLIKSFKFQNFITQNVPGEGSSLTDDCIESLDTQVFAHIADTTKRYPALYTYILKRPDTLEVRVAIENRGDWAIDKENPTYETLEVNGFDYMDVYEINPDSVKANSVKQILFNKEYGFLKVDFYDGRQLRLFR</sequence>
<gene>
    <name evidence="2" type="ORF">GWO68_11585</name>
</gene>
<dbReference type="AlphaFoldDB" id="A0A6B2HAA8"/>
<evidence type="ECO:0000313" key="2">
    <source>
        <dbReference type="EMBL" id="NDK56562.1"/>
    </source>
</evidence>
<reference evidence="2 3" key="1">
    <citation type="submission" date="2020-01" db="EMBL/GenBank/DDBJ databases">
        <authorList>
            <person name="Kim M.K."/>
        </authorList>
    </citation>
    <scope>NUCLEOTIDE SEQUENCE [LARGE SCALE GENOMIC DNA]</scope>
    <source>
        <strain evidence="2 3">BT213</strain>
    </source>
</reference>
<feature type="signal peptide" evidence="1">
    <location>
        <begin position="1"/>
        <end position="20"/>
    </location>
</feature>
<name>A0A6B2HAA8_9BACT</name>
<dbReference type="PROSITE" id="PS51257">
    <property type="entry name" value="PROKAR_LIPOPROTEIN"/>
    <property type="match status" value="1"/>
</dbReference>
<accession>A0A6B2HAA8</accession>
<dbReference type="Proteomes" id="UP000478546">
    <property type="component" value="Unassembled WGS sequence"/>
</dbReference>
<evidence type="ECO:0000256" key="1">
    <source>
        <dbReference type="SAM" id="SignalP"/>
    </source>
</evidence>